<dbReference type="InterPro" id="IPR036034">
    <property type="entry name" value="PDZ_sf"/>
</dbReference>
<dbReference type="EMBL" id="CP035733">
    <property type="protein sequence ID" value="QGY79474.1"/>
    <property type="molecule type" value="Genomic_DNA"/>
</dbReference>
<comment type="cofactor">
    <cofactor evidence="6">
        <name>Zn(2+)</name>
        <dbReference type="ChEBI" id="CHEBI:29105"/>
    </cofactor>
    <text evidence="6">Binds 1 zinc ion per subunit.</text>
</comment>
<dbReference type="AlphaFoldDB" id="A0A6I6L4J6"/>
<evidence type="ECO:0000256" key="3">
    <source>
        <dbReference type="ARBA" id="ARBA00022801"/>
    </source>
</evidence>
<feature type="signal peptide" evidence="7">
    <location>
        <begin position="1"/>
        <end position="18"/>
    </location>
</feature>
<dbReference type="InterPro" id="IPR051156">
    <property type="entry name" value="Mito/Outer_Membr_Metalloprot"/>
</dbReference>
<dbReference type="PANTHER" id="PTHR22726:SF1">
    <property type="entry name" value="METALLOENDOPEPTIDASE OMA1, MITOCHONDRIAL"/>
    <property type="match status" value="1"/>
</dbReference>
<dbReference type="KEGG" id="slaa:EUU25_01845"/>
<feature type="chain" id="PRO_5026025158" description="Peptidase M48 domain-containing protein" evidence="7">
    <location>
        <begin position="19"/>
        <end position="317"/>
    </location>
</feature>
<evidence type="ECO:0000256" key="1">
    <source>
        <dbReference type="ARBA" id="ARBA00022670"/>
    </source>
</evidence>
<comment type="similarity">
    <text evidence="6">Belongs to the peptidase M48 family.</text>
</comment>
<evidence type="ECO:0000313" key="9">
    <source>
        <dbReference type="EMBL" id="QGY79474.1"/>
    </source>
</evidence>
<dbReference type="GO" id="GO:0051603">
    <property type="term" value="P:proteolysis involved in protein catabolic process"/>
    <property type="evidence" value="ECO:0007669"/>
    <property type="project" value="TreeGrafter"/>
</dbReference>
<keyword evidence="1 6" id="KW-0645">Protease</keyword>
<dbReference type="Gene3D" id="2.30.42.10">
    <property type="match status" value="1"/>
</dbReference>
<dbReference type="Proteomes" id="UP000428803">
    <property type="component" value="Chromosome"/>
</dbReference>
<evidence type="ECO:0000256" key="6">
    <source>
        <dbReference type="RuleBase" id="RU003983"/>
    </source>
</evidence>
<evidence type="ECO:0000256" key="5">
    <source>
        <dbReference type="ARBA" id="ARBA00023049"/>
    </source>
</evidence>
<keyword evidence="10" id="KW-1185">Reference proteome</keyword>
<proteinExistence type="inferred from homology"/>
<dbReference type="SUPFAM" id="SSF50156">
    <property type="entry name" value="PDZ domain-like"/>
    <property type="match status" value="1"/>
</dbReference>
<keyword evidence="7" id="KW-0732">Signal</keyword>
<dbReference type="GO" id="GO:0004222">
    <property type="term" value="F:metalloendopeptidase activity"/>
    <property type="evidence" value="ECO:0007669"/>
    <property type="project" value="InterPro"/>
</dbReference>
<dbReference type="PANTHER" id="PTHR22726">
    <property type="entry name" value="METALLOENDOPEPTIDASE OMA1"/>
    <property type="match status" value="1"/>
</dbReference>
<accession>A0A6I6L4J6</accession>
<dbReference type="OrthoDB" id="7338723at2"/>
<feature type="domain" description="Peptidase M48" evidence="8">
    <location>
        <begin position="185"/>
        <end position="222"/>
    </location>
</feature>
<keyword evidence="5 6" id="KW-0482">Metalloprotease</keyword>
<keyword evidence="3 6" id="KW-0378">Hydrolase</keyword>
<evidence type="ECO:0000256" key="7">
    <source>
        <dbReference type="SAM" id="SignalP"/>
    </source>
</evidence>
<organism evidence="9 10">
    <name type="scientific">Sphingorhabdus lacus</name>
    <dbReference type="NCBI Taxonomy" id="392610"/>
    <lineage>
        <taxon>Bacteria</taxon>
        <taxon>Pseudomonadati</taxon>
        <taxon>Pseudomonadota</taxon>
        <taxon>Alphaproteobacteria</taxon>
        <taxon>Sphingomonadales</taxon>
        <taxon>Sphingomonadaceae</taxon>
        <taxon>Sphingorhabdus</taxon>
    </lineage>
</organism>
<evidence type="ECO:0000256" key="4">
    <source>
        <dbReference type="ARBA" id="ARBA00022833"/>
    </source>
</evidence>
<keyword evidence="4 6" id="KW-0862">Zinc</keyword>
<gene>
    <name evidence="9" type="ORF">EUU25_01845</name>
</gene>
<evidence type="ECO:0000313" key="10">
    <source>
        <dbReference type="Proteomes" id="UP000428803"/>
    </source>
</evidence>
<evidence type="ECO:0000259" key="8">
    <source>
        <dbReference type="Pfam" id="PF01435"/>
    </source>
</evidence>
<evidence type="ECO:0000256" key="2">
    <source>
        <dbReference type="ARBA" id="ARBA00022723"/>
    </source>
</evidence>
<dbReference type="GO" id="GO:0046872">
    <property type="term" value="F:metal ion binding"/>
    <property type="evidence" value="ECO:0007669"/>
    <property type="project" value="UniProtKB-KW"/>
</dbReference>
<reference evidence="10" key="1">
    <citation type="submission" date="2019-01" db="EMBL/GenBank/DDBJ databases">
        <title>Sphingorhabdus lacus sp.nov., isolated from an oligotrophic freshwater lake.</title>
        <authorList>
            <person name="Park M."/>
        </authorList>
    </citation>
    <scope>NUCLEOTIDE SEQUENCE [LARGE SCALE GENOMIC DNA]</scope>
    <source>
        <strain evidence="10">IMCC1753</strain>
    </source>
</reference>
<dbReference type="Pfam" id="PF01435">
    <property type="entry name" value="Peptidase_M48"/>
    <property type="match status" value="1"/>
</dbReference>
<dbReference type="GO" id="GO:0016020">
    <property type="term" value="C:membrane"/>
    <property type="evidence" value="ECO:0007669"/>
    <property type="project" value="TreeGrafter"/>
</dbReference>
<protein>
    <recommendedName>
        <fullName evidence="8">Peptidase M48 domain-containing protein</fullName>
    </recommendedName>
</protein>
<keyword evidence="2" id="KW-0479">Metal-binding</keyword>
<dbReference type="InterPro" id="IPR001915">
    <property type="entry name" value="Peptidase_M48"/>
</dbReference>
<name>A0A6I6L4J6_9SPHN</name>
<sequence>MKSIAFCAVLGLATIATAASNPSDVKAYQALVQQDIRIATIGYKLAAANAPFCKKLERNPGWVLQDERQYPDLETARTALAFRQPVAVAGVVAGGPADLAGIVAGDGLLDFNGTAWNWSTSTPKARSAQRIEHVQEQFRTALMSNDSVEVRLETAAGSRTFRLNPAPICASRFWIDTKSKLDAGADGYNVRITEALVNFAANDDELAAAVAHELSHNLLEHREKLRRMRKSAGNIRATEIEADRLSVWLMANAGYDPLAAVRFIERFGRATDPALISDGTHLRWRGRVDIMQSEISRINGSMKFNGLYPPPLLKEES</sequence>
<dbReference type="RefSeq" id="WP_158897779.1">
    <property type="nucleotide sequence ID" value="NZ_CP035733.1"/>
</dbReference>